<protein>
    <recommendedName>
        <fullName evidence="4">Periplasmic heavy metal sensor</fullName>
    </recommendedName>
</protein>
<dbReference type="Proteomes" id="UP000004169">
    <property type="component" value="Unassembled WGS sequence"/>
</dbReference>
<evidence type="ECO:0000313" key="3">
    <source>
        <dbReference type="Proteomes" id="UP000004169"/>
    </source>
</evidence>
<dbReference type="InterPro" id="IPR025961">
    <property type="entry name" value="Metal_resist"/>
</dbReference>
<sequence>MMGIVIPTKWVLTASLALNVFLGTVLVVVYRPNHPPPPGITEIAERIAVTLPSADAAILREVVAVRAPEIESGHRTLRAFPDQVRAVLGMSDFEPGALRQLFTEFSAARQRMDDALAALVIEAATRMSHEGRAAISRWNPPPPPPPPFGHNGPSPFGGNGPPPPPPPER</sequence>
<dbReference type="eggNOG" id="COG5612">
    <property type="taxonomic scope" value="Bacteria"/>
</dbReference>
<evidence type="ECO:0000313" key="2">
    <source>
        <dbReference type="EMBL" id="CCG40068.1"/>
    </source>
</evidence>
<evidence type="ECO:0000256" key="1">
    <source>
        <dbReference type="SAM" id="MobiDB-lite"/>
    </source>
</evidence>
<feature type="compositionally biased region" description="Pro residues" evidence="1">
    <location>
        <begin position="160"/>
        <end position="169"/>
    </location>
</feature>
<feature type="region of interest" description="Disordered" evidence="1">
    <location>
        <begin position="134"/>
        <end position="169"/>
    </location>
</feature>
<dbReference type="EMBL" id="CAHP01000010">
    <property type="protein sequence ID" value="CCG40068.1"/>
    <property type="molecule type" value="Genomic_DNA"/>
</dbReference>
<dbReference type="OrthoDB" id="7361382at2"/>
<dbReference type="STRING" id="1150626.PHAMO_180037"/>
<feature type="compositionally biased region" description="Pro residues" evidence="1">
    <location>
        <begin position="139"/>
        <end position="148"/>
    </location>
</feature>
<comment type="caution">
    <text evidence="2">The sequence shown here is derived from an EMBL/GenBank/DDBJ whole genome shotgun (WGS) entry which is preliminary data.</text>
</comment>
<proteinExistence type="predicted"/>
<accession>H8FNY0</accession>
<evidence type="ECO:0008006" key="4">
    <source>
        <dbReference type="Google" id="ProtNLM"/>
    </source>
</evidence>
<dbReference type="AlphaFoldDB" id="H8FNY0"/>
<keyword evidence="3" id="KW-1185">Reference proteome</keyword>
<name>H8FNY0_MAGML</name>
<gene>
    <name evidence="2" type="ORF">PHAMO_180037</name>
</gene>
<dbReference type="Pfam" id="PF13801">
    <property type="entry name" value="Metal_resist"/>
    <property type="match status" value="1"/>
</dbReference>
<organism evidence="2 3">
    <name type="scientific">Magnetospirillum molischianum DSM 120</name>
    <dbReference type="NCBI Taxonomy" id="1150626"/>
    <lineage>
        <taxon>Bacteria</taxon>
        <taxon>Pseudomonadati</taxon>
        <taxon>Pseudomonadota</taxon>
        <taxon>Alphaproteobacteria</taxon>
        <taxon>Rhodospirillales</taxon>
        <taxon>Rhodospirillaceae</taxon>
        <taxon>Magnetospirillum</taxon>
    </lineage>
</organism>
<reference evidence="2 3" key="1">
    <citation type="journal article" date="2012" name="J. Bacteriol.">
        <title>Draft Genome Sequence of the Purple Photosynthetic Bacterium Phaeospirillum molischianum DSM120, a Particularly Versatile Bacterium.</title>
        <authorList>
            <person name="Duquesne K."/>
            <person name="Prima V."/>
            <person name="Ji B."/>
            <person name="Rouy Z."/>
            <person name="Medigue C."/>
            <person name="Talla E."/>
            <person name="Sturgis J.N."/>
        </authorList>
    </citation>
    <scope>NUCLEOTIDE SEQUENCE [LARGE SCALE GENOMIC DNA]</scope>
    <source>
        <strain evidence="3">DSM120</strain>
    </source>
</reference>